<comment type="catalytic activity">
    <reaction evidence="9">
        <text>D-ribose + ATP = D-ribose 5-phosphate + ADP + H(+)</text>
        <dbReference type="Rhea" id="RHEA:13697"/>
        <dbReference type="ChEBI" id="CHEBI:15378"/>
        <dbReference type="ChEBI" id="CHEBI:30616"/>
        <dbReference type="ChEBI" id="CHEBI:47013"/>
        <dbReference type="ChEBI" id="CHEBI:78346"/>
        <dbReference type="ChEBI" id="CHEBI:456216"/>
        <dbReference type="EC" id="2.7.1.15"/>
    </reaction>
</comment>
<dbReference type="EC" id="2.7.1.15" evidence="9"/>
<feature type="binding site" evidence="9">
    <location>
        <position position="188"/>
    </location>
    <ligand>
        <name>ATP</name>
        <dbReference type="ChEBI" id="CHEBI:30616"/>
    </ligand>
</feature>
<comment type="caution">
    <text evidence="9">Lacks conserved residue(s) required for the propagation of feature annotation.</text>
</comment>
<dbReference type="PRINTS" id="PR00990">
    <property type="entry name" value="RIBOKINASE"/>
</dbReference>
<feature type="active site" description="Proton acceptor" evidence="9">
    <location>
        <position position="258"/>
    </location>
</feature>
<dbReference type="InterPro" id="IPR011877">
    <property type="entry name" value="Ribokinase"/>
</dbReference>
<evidence type="ECO:0000256" key="5">
    <source>
        <dbReference type="ARBA" id="ARBA00022840"/>
    </source>
</evidence>
<feature type="binding site" evidence="9">
    <location>
        <begin position="257"/>
        <end position="258"/>
    </location>
    <ligand>
        <name>ATP</name>
        <dbReference type="ChEBI" id="CHEBI:30616"/>
    </ligand>
</feature>
<sequence>MNSRKFDVTVVAGIIQDMTCYTPRLPIPGETLIGNTFSLGFGGKGANQAVMASRLGAQTAVIGKVGEDYFGRSAVQNLRENGICDHISETKSAMTGVSSVIVTETGENSIITILGANLHLSVEDIRRAADLLKNTSVVLCQLEHKVEVVFEALKLAKEAGAVTIFNPAPAHKAVPKELLLYSDIVCPNEFEAKEITGIAIESNEDAKKAIEELLQLGAKTAVLTLGEKGCAFASKDDHRVRFIAAQPTKAVDTTGAGDAFLGSLAFFTAKYVHLSMEERLRRSSVLASLSVEHPGTMTSYLPRRDLPQDLFR</sequence>
<evidence type="ECO:0000256" key="3">
    <source>
        <dbReference type="ARBA" id="ARBA00022741"/>
    </source>
</evidence>
<dbReference type="PANTHER" id="PTHR10584:SF166">
    <property type="entry name" value="RIBOKINASE"/>
    <property type="match status" value="1"/>
</dbReference>
<dbReference type="WBParaSite" id="TMUE_3000010990.1">
    <property type="protein sequence ID" value="TMUE_3000010990.1"/>
    <property type="gene ID" value="WBGene00285027"/>
</dbReference>
<keyword evidence="9" id="KW-0963">Cytoplasm</keyword>
<accession>A0A5S6QUT3</accession>
<comment type="similarity">
    <text evidence="9">Belongs to the carbohydrate kinase PfkB family. Ribokinase subfamily.</text>
</comment>
<dbReference type="Proteomes" id="UP000046395">
    <property type="component" value="Unassembled WGS sequence"/>
</dbReference>
<dbReference type="InterPro" id="IPR011611">
    <property type="entry name" value="PfkB_dom"/>
</dbReference>
<keyword evidence="3 9" id="KW-0547">Nucleotide-binding</keyword>
<dbReference type="Gene3D" id="3.40.1190.20">
    <property type="match status" value="1"/>
</dbReference>
<comment type="cofactor">
    <cofactor evidence="9">
        <name>Mg(2+)</name>
        <dbReference type="ChEBI" id="CHEBI:18420"/>
    </cofactor>
    <text evidence="9">Requires a divalent cation, most likely magnesium in vivo, as an electrophilic catalyst to aid phosphoryl group transfer. It is the chelate of the metal and the nucleotide that is the actual substrate.</text>
</comment>
<dbReference type="GO" id="GO:0005634">
    <property type="term" value="C:nucleus"/>
    <property type="evidence" value="ECO:0007669"/>
    <property type="project" value="UniProtKB-SubCell"/>
</dbReference>
<feature type="binding site" evidence="9">
    <location>
        <begin position="43"/>
        <end position="47"/>
    </location>
    <ligand>
        <name>substrate</name>
    </ligand>
</feature>
<dbReference type="AlphaFoldDB" id="A0A5S6QUT3"/>
<keyword evidence="8 9" id="KW-0119">Carbohydrate metabolism</keyword>
<keyword evidence="5 9" id="KW-0067">ATP-binding</keyword>
<evidence type="ECO:0000256" key="6">
    <source>
        <dbReference type="ARBA" id="ARBA00022842"/>
    </source>
</evidence>
<comment type="pathway">
    <text evidence="9">Carbohydrate metabolism; D-ribose degradation; D-ribose 5-phosphate from beta-D-ribopyranose: step 2/2.</text>
</comment>
<name>A0A5S6QUT3_TRIMR</name>
<evidence type="ECO:0000256" key="4">
    <source>
        <dbReference type="ARBA" id="ARBA00022777"/>
    </source>
</evidence>
<keyword evidence="1 9" id="KW-0808">Transferase</keyword>
<dbReference type="Pfam" id="PF00294">
    <property type="entry name" value="PfkB"/>
    <property type="match status" value="1"/>
</dbReference>
<feature type="binding site" evidence="9">
    <location>
        <position position="295"/>
    </location>
    <ligand>
        <name>K(+)</name>
        <dbReference type="ChEBI" id="CHEBI:29103"/>
    </ligand>
</feature>
<dbReference type="SUPFAM" id="SSF53613">
    <property type="entry name" value="Ribokinase-like"/>
    <property type="match status" value="1"/>
</dbReference>
<dbReference type="GO" id="GO:0046872">
    <property type="term" value="F:metal ion binding"/>
    <property type="evidence" value="ECO:0007669"/>
    <property type="project" value="UniProtKB-KW"/>
</dbReference>
<dbReference type="PANTHER" id="PTHR10584">
    <property type="entry name" value="SUGAR KINASE"/>
    <property type="match status" value="1"/>
</dbReference>
<keyword evidence="2 9" id="KW-0479">Metal-binding</keyword>
<feature type="binding site" evidence="9">
    <location>
        <position position="299"/>
    </location>
    <ligand>
        <name>K(+)</name>
        <dbReference type="ChEBI" id="CHEBI:29103"/>
    </ligand>
</feature>
<evidence type="ECO:0000256" key="9">
    <source>
        <dbReference type="HAMAP-Rule" id="MF_03215"/>
    </source>
</evidence>
<dbReference type="NCBIfam" id="TIGR02152">
    <property type="entry name" value="D_ribokin_bact"/>
    <property type="match status" value="1"/>
</dbReference>
<evidence type="ECO:0000256" key="7">
    <source>
        <dbReference type="ARBA" id="ARBA00022958"/>
    </source>
</evidence>
<dbReference type="GO" id="GO:0005829">
    <property type="term" value="C:cytosol"/>
    <property type="evidence" value="ECO:0007669"/>
    <property type="project" value="TreeGrafter"/>
</dbReference>
<keyword evidence="9" id="KW-0539">Nucleus</keyword>
<feature type="binding site" evidence="9">
    <location>
        <position position="254"/>
    </location>
    <ligand>
        <name>K(+)</name>
        <dbReference type="ChEBI" id="CHEBI:29103"/>
    </ligand>
</feature>
<reference evidence="12" key="1">
    <citation type="submission" date="2019-12" db="UniProtKB">
        <authorList>
            <consortium name="WormBaseParasite"/>
        </authorList>
    </citation>
    <scope>IDENTIFICATION</scope>
</reference>
<evidence type="ECO:0000313" key="12">
    <source>
        <dbReference type="WBParaSite" id="TMUE_3000010990.1"/>
    </source>
</evidence>
<dbReference type="GO" id="GO:0004747">
    <property type="term" value="F:ribokinase activity"/>
    <property type="evidence" value="ECO:0007669"/>
    <property type="project" value="UniProtKB-UniRule"/>
</dbReference>
<feature type="binding site" evidence="9">
    <location>
        <position position="143"/>
    </location>
    <ligand>
        <name>substrate</name>
    </ligand>
</feature>
<feature type="domain" description="Carbohydrate kinase PfkB" evidence="10">
    <location>
        <begin position="8"/>
        <end position="301"/>
    </location>
</feature>
<dbReference type="GO" id="GO:0005524">
    <property type="term" value="F:ATP binding"/>
    <property type="evidence" value="ECO:0007669"/>
    <property type="project" value="UniProtKB-UniRule"/>
</dbReference>
<keyword evidence="4 9" id="KW-0418">Kinase</keyword>
<feature type="binding site" evidence="9">
    <location>
        <position position="258"/>
    </location>
    <ligand>
        <name>substrate</name>
    </ligand>
</feature>
<proteinExistence type="inferred from homology"/>
<feature type="binding site" evidence="9">
    <location>
        <position position="290"/>
    </location>
    <ligand>
        <name>K(+)</name>
        <dbReference type="ChEBI" id="CHEBI:29103"/>
    </ligand>
</feature>
<feature type="binding site" evidence="9">
    <location>
        <position position="252"/>
    </location>
    <ligand>
        <name>K(+)</name>
        <dbReference type="ChEBI" id="CHEBI:29103"/>
    </ligand>
</feature>
<evidence type="ECO:0000259" key="10">
    <source>
        <dbReference type="Pfam" id="PF00294"/>
    </source>
</evidence>
<keyword evidence="7 9" id="KW-0630">Potassium</keyword>
<comment type="subunit">
    <text evidence="9">Homodimer.</text>
</comment>
<feature type="binding site" evidence="9">
    <location>
        <begin position="224"/>
        <end position="229"/>
    </location>
    <ligand>
        <name>ATP</name>
        <dbReference type="ChEBI" id="CHEBI:30616"/>
    </ligand>
</feature>
<feature type="binding site" evidence="9">
    <location>
        <position position="293"/>
    </location>
    <ligand>
        <name>K(+)</name>
        <dbReference type="ChEBI" id="CHEBI:29103"/>
    </ligand>
</feature>
<dbReference type="GO" id="GO:0019303">
    <property type="term" value="P:D-ribose catabolic process"/>
    <property type="evidence" value="ECO:0007669"/>
    <property type="project" value="UniProtKB-UniRule"/>
</dbReference>
<evidence type="ECO:0000256" key="8">
    <source>
        <dbReference type="ARBA" id="ARBA00023277"/>
    </source>
</evidence>
<protein>
    <recommendedName>
        <fullName evidence="9">Ribokinase</fullName>
        <shortName evidence="9">RK</shortName>
        <ecNumber evidence="9">2.7.1.15</ecNumber>
    </recommendedName>
</protein>
<dbReference type="UniPathway" id="UPA00916">
    <property type="reaction ID" value="UER00889"/>
</dbReference>
<comment type="function">
    <text evidence="9">Catalyzes the phosphorylation of ribose at O-5 in a reaction requiring ATP and magnesium. The resulting D-ribose-5-phosphate can then be used either for sythesis of nucleotides, histidine, and tryptophan, or as a component of the pentose phosphate pathway.</text>
</comment>
<comment type="activity regulation">
    <text evidence="9">Activated by a monovalent cation that binds near, but not in, the active site. The most likely occupant of the site in vivo is potassium. Ion binding induces a conformational change that may alter substrate affinity.</text>
</comment>
<comment type="subcellular location">
    <subcellularLocation>
        <location evidence="9">Cytoplasm</location>
    </subcellularLocation>
    <subcellularLocation>
        <location evidence="9">Nucleus</location>
    </subcellularLocation>
</comment>
<evidence type="ECO:0000256" key="2">
    <source>
        <dbReference type="ARBA" id="ARBA00022723"/>
    </source>
</evidence>
<dbReference type="CDD" id="cd01174">
    <property type="entry name" value="ribokinase"/>
    <property type="match status" value="1"/>
</dbReference>
<evidence type="ECO:0000313" key="11">
    <source>
        <dbReference type="Proteomes" id="UP000046395"/>
    </source>
</evidence>
<dbReference type="HAMAP" id="MF_01987">
    <property type="entry name" value="Ribokinase"/>
    <property type="match status" value="1"/>
</dbReference>
<keyword evidence="6 9" id="KW-0460">Magnesium</keyword>
<keyword evidence="11" id="KW-1185">Reference proteome</keyword>
<dbReference type="InterPro" id="IPR029056">
    <property type="entry name" value="Ribokinase-like"/>
</dbReference>
<evidence type="ECO:0000256" key="1">
    <source>
        <dbReference type="ARBA" id="ARBA00022679"/>
    </source>
</evidence>
<organism evidence="11 12">
    <name type="scientific">Trichuris muris</name>
    <name type="common">Mouse whipworm</name>
    <dbReference type="NCBI Taxonomy" id="70415"/>
    <lineage>
        <taxon>Eukaryota</taxon>
        <taxon>Metazoa</taxon>
        <taxon>Ecdysozoa</taxon>
        <taxon>Nematoda</taxon>
        <taxon>Enoplea</taxon>
        <taxon>Dorylaimia</taxon>
        <taxon>Trichinellida</taxon>
        <taxon>Trichuridae</taxon>
        <taxon>Trichuris</taxon>
    </lineage>
</organism>
<dbReference type="InterPro" id="IPR002139">
    <property type="entry name" value="Ribo/fructo_kinase"/>
</dbReference>
<feature type="binding site" evidence="9">
    <location>
        <begin position="15"/>
        <end position="17"/>
    </location>
    <ligand>
        <name>substrate</name>
    </ligand>
</feature>
<dbReference type="STRING" id="70415.A0A5S6QUT3"/>